<dbReference type="REBASE" id="174246">
    <property type="entry name" value="M.Mpu3596ORF3090P"/>
</dbReference>
<keyword evidence="3" id="KW-0489">Methyltransferase</keyword>
<dbReference type="GO" id="GO:0009307">
    <property type="term" value="P:DNA restriction-modification system"/>
    <property type="evidence" value="ECO:0007669"/>
    <property type="project" value="UniProtKB-KW"/>
</dbReference>
<evidence type="ECO:0000313" key="4">
    <source>
        <dbReference type="Proteomes" id="UP000184322"/>
    </source>
</evidence>
<dbReference type="GO" id="GO:0003677">
    <property type="term" value="F:DNA binding"/>
    <property type="evidence" value="ECO:0007669"/>
    <property type="project" value="InterPro"/>
</dbReference>
<dbReference type="SUPFAM" id="SSF53335">
    <property type="entry name" value="S-adenosyl-L-methionine-dependent methyltransferases"/>
    <property type="match status" value="1"/>
</dbReference>
<evidence type="ECO:0000313" key="3">
    <source>
        <dbReference type="EMBL" id="APJ38622.1"/>
    </source>
</evidence>
<dbReference type="PRINTS" id="PR00507">
    <property type="entry name" value="N12N6MTFRASE"/>
</dbReference>
<dbReference type="Pfam" id="PF02384">
    <property type="entry name" value="N6_Mtase"/>
    <property type="match status" value="1"/>
</dbReference>
<reference evidence="4" key="1">
    <citation type="submission" date="2016-10" db="EMBL/GenBank/DDBJ databases">
        <authorList>
            <person name="Beylefeld A."/>
            <person name="Abolnik C."/>
        </authorList>
    </citation>
    <scope>NUCLEOTIDE SEQUENCE [LARGE SCALE GENOMIC DNA]</scope>
    <source>
        <strain evidence="4">B359_6</strain>
    </source>
</reference>
<gene>
    <name evidence="3" type="ORF">BLA55_03090</name>
</gene>
<dbReference type="InterPro" id="IPR003356">
    <property type="entry name" value="DNA_methylase_A-5"/>
</dbReference>
<dbReference type="KEGG" id="mpul:BLA55_03090"/>
<organism evidence="3 4">
    <name type="scientific">Mycoplasmopsis pullorum</name>
    <dbReference type="NCBI Taxonomy" id="48003"/>
    <lineage>
        <taxon>Bacteria</taxon>
        <taxon>Bacillati</taxon>
        <taxon>Mycoplasmatota</taxon>
        <taxon>Mycoplasmoidales</taxon>
        <taxon>Metamycoplasmataceae</taxon>
        <taxon>Mycoplasmopsis</taxon>
    </lineage>
</organism>
<name>A0A1L4FSP8_9BACT</name>
<accession>A0A1L4FSP8</accession>
<dbReference type="InterPro" id="IPR052916">
    <property type="entry name" value="Type-I_RE_MTase_Subunit"/>
</dbReference>
<sequence>MSEQLIQNNLYSENVSILGKYECLSLGSTTIKQLINLGYIKNINLSNKAKNKKPDVLIIDNNKNVVIYIEQKLPINLKNENDIKKAIEQGLFVAKEVNAKIYIVSDGTNYYWINPLTGNPIKNENDNLVTFQIKPKENEKESAKLINDVLISINYNNDKILKREFLDPTDLAIKINKILVNVTFASAKMSLYTFVELFLFKYLSDIGILGGENSFNYIASMYKEEYKKIDNTITEAKILGKYIDGARETMKTLFPSGDDGTSIINGQVFHVKKDEYNEYISEDNTDKIFKEVILAFENYEKEKGKFININSDFKSKLFETFMKNSDEKSNMGQFFTPLKIVNEMVNMIDITEGMSICDPACGVGKFILEAIESKIQEYYTYNSKEKDEKNKLKKSINIIGFDKMMSEKDDLTIILAKANMLIYFSELFKKNNNLKDIKIISENLLNKSYYLYSTMLGTLGELKEDKYDLILANPPYYQSALMMSEAKKTGNYTLNGVGVESLFLEWILKSLKPNGVANIVLPDGIFSNKSNNIIKEYILNNFFIDSIISLPVGAFFNTPKKTYILTVRKFNKREKEENIKQNYPVFTYITTSIGETLDSYRFDIEDNDLKEAVIKYNLFKREDKNNLNEPIKSYIESDIKLKLIDIENFDKNESWIIENFWSEEEKIKIGLKKEKNIATIDEFKILLDDTISLMNEFKEELEWIK</sequence>
<dbReference type="OrthoDB" id="9814572at2"/>
<keyword evidence="4" id="KW-1185">Reference proteome</keyword>
<keyword evidence="3" id="KW-0808">Transferase</keyword>
<dbReference type="PROSITE" id="PS00092">
    <property type="entry name" value="N6_MTASE"/>
    <property type="match status" value="1"/>
</dbReference>
<dbReference type="InterPro" id="IPR029063">
    <property type="entry name" value="SAM-dependent_MTases_sf"/>
</dbReference>
<dbReference type="GO" id="GO:0008170">
    <property type="term" value="F:N-methyltransferase activity"/>
    <property type="evidence" value="ECO:0007669"/>
    <property type="project" value="InterPro"/>
</dbReference>
<dbReference type="Proteomes" id="UP000184322">
    <property type="component" value="Chromosome"/>
</dbReference>
<dbReference type="Gene3D" id="3.40.50.150">
    <property type="entry name" value="Vaccinia Virus protein VP39"/>
    <property type="match status" value="1"/>
</dbReference>
<dbReference type="EMBL" id="CP017813">
    <property type="protein sequence ID" value="APJ38622.1"/>
    <property type="molecule type" value="Genomic_DNA"/>
</dbReference>
<dbReference type="InterPro" id="IPR002052">
    <property type="entry name" value="DNA_methylase_N6_adenine_CS"/>
</dbReference>
<evidence type="ECO:0000259" key="2">
    <source>
        <dbReference type="Pfam" id="PF02384"/>
    </source>
</evidence>
<dbReference type="PANTHER" id="PTHR42998:SF1">
    <property type="entry name" value="TYPE I RESTRICTION ENZYME HINDI METHYLASE SUBUNIT"/>
    <property type="match status" value="1"/>
</dbReference>
<dbReference type="STRING" id="48003.BLA55_03090"/>
<evidence type="ECO:0000256" key="1">
    <source>
        <dbReference type="ARBA" id="ARBA00022747"/>
    </source>
</evidence>
<dbReference type="GO" id="GO:0032259">
    <property type="term" value="P:methylation"/>
    <property type="evidence" value="ECO:0007669"/>
    <property type="project" value="UniProtKB-KW"/>
</dbReference>
<feature type="domain" description="DNA methylase adenine-specific" evidence="2">
    <location>
        <begin position="313"/>
        <end position="625"/>
    </location>
</feature>
<protein>
    <submittedName>
        <fullName evidence="3">N-6 DNA methylase</fullName>
    </submittedName>
</protein>
<dbReference type="AlphaFoldDB" id="A0A1L4FSP8"/>
<dbReference type="PANTHER" id="PTHR42998">
    <property type="entry name" value="TYPE I RESTRICTION ENZYME HINDVIIP M PROTEIN-RELATED"/>
    <property type="match status" value="1"/>
</dbReference>
<dbReference type="RefSeq" id="WP_073372626.1">
    <property type="nucleotide sequence ID" value="NZ_CP017813.1"/>
</dbReference>
<proteinExistence type="predicted"/>
<keyword evidence="1" id="KW-0680">Restriction system</keyword>